<name>A0ABW5R696_9BACL</name>
<dbReference type="RefSeq" id="WP_379927927.1">
    <property type="nucleotide sequence ID" value="NZ_JBHUMM010000002.1"/>
</dbReference>
<feature type="compositionally biased region" description="Low complexity" evidence="1">
    <location>
        <begin position="64"/>
        <end position="78"/>
    </location>
</feature>
<evidence type="ECO:0000313" key="2">
    <source>
        <dbReference type="EMBL" id="MFD2670537.1"/>
    </source>
</evidence>
<organism evidence="2 3">
    <name type="scientific">Marinicrinis sediminis</name>
    <dbReference type="NCBI Taxonomy" id="1652465"/>
    <lineage>
        <taxon>Bacteria</taxon>
        <taxon>Bacillati</taxon>
        <taxon>Bacillota</taxon>
        <taxon>Bacilli</taxon>
        <taxon>Bacillales</taxon>
        <taxon>Paenibacillaceae</taxon>
    </lineage>
</organism>
<evidence type="ECO:0000256" key="1">
    <source>
        <dbReference type="SAM" id="MobiDB-lite"/>
    </source>
</evidence>
<evidence type="ECO:0000313" key="3">
    <source>
        <dbReference type="Proteomes" id="UP001597497"/>
    </source>
</evidence>
<feature type="compositionally biased region" description="Basic and acidic residues" evidence="1">
    <location>
        <begin position="49"/>
        <end position="63"/>
    </location>
</feature>
<proteinExistence type="predicted"/>
<feature type="region of interest" description="Disordered" evidence="1">
    <location>
        <begin position="45"/>
        <end position="92"/>
    </location>
</feature>
<keyword evidence="3" id="KW-1185">Reference proteome</keyword>
<dbReference type="EMBL" id="JBHUMM010000002">
    <property type="protein sequence ID" value="MFD2670537.1"/>
    <property type="molecule type" value="Genomic_DNA"/>
</dbReference>
<protein>
    <submittedName>
        <fullName evidence="2">Uncharacterized protein</fullName>
    </submittedName>
</protein>
<comment type="caution">
    <text evidence="2">The sequence shown here is derived from an EMBL/GenBank/DDBJ whole genome shotgun (WGS) entry which is preliminary data.</text>
</comment>
<sequence>MSRLKQITDNHMQLLELEGLVRHYGLSAEFVATALLEQCNQQLGEEGGDQQKGKQGQQKDKNQDQQQNKQGKDSGQQDDSCEELSPEDKQAMQDFIEDLEQFCAKL</sequence>
<reference evidence="3" key="1">
    <citation type="journal article" date="2019" name="Int. J. Syst. Evol. Microbiol.">
        <title>The Global Catalogue of Microorganisms (GCM) 10K type strain sequencing project: providing services to taxonomists for standard genome sequencing and annotation.</title>
        <authorList>
            <consortium name="The Broad Institute Genomics Platform"/>
            <consortium name="The Broad Institute Genome Sequencing Center for Infectious Disease"/>
            <person name="Wu L."/>
            <person name="Ma J."/>
        </authorList>
    </citation>
    <scope>NUCLEOTIDE SEQUENCE [LARGE SCALE GENOMIC DNA]</scope>
    <source>
        <strain evidence="3">KCTC 33676</strain>
    </source>
</reference>
<gene>
    <name evidence="2" type="ORF">ACFSUC_02805</name>
</gene>
<dbReference type="Proteomes" id="UP001597497">
    <property type="component" value="Unassembled WGS sequence"/>
</dbReference>
<accession>A0ABW5R696</accession>